<organism evidence="4 5">
    <name type="scientific">Tractidigestivibacter scatoligenes</name>
    <name type="common">Olsenella scatoligenes</name>
    <dbReference type="NCBI Taxonomy" id="1299998"/>
    <lineage>
        <taxon>Bacteria</taxon>
        <taxon>Bacillati</taxon>
        <taxon>Actinomycetota</taxon>
        <taxon>Coriobacteriia</taxon>
        <taxon>Coriobacteriales</taxon>
        <taxon>Atopobiaceae</taxon>
        <taxon>Tractidigestivibacter</taxon>
    </lineage>
</organism>
<protein>
    <recommendedName>
        <fullName evidence="3">DUF6273 domain-containing protein</fullName>
    </recommendedName>
</protein>
<dbReference type="Proteomes" id="UP000054078">
    <property type="component" value="Unassembled WGS sequence"/>
</dbReference>
<feature type="compositionally biased region" description="Polar residues" evidence="1">
    <location>
        <begin position="57"/>
        <end position="73"/>
    </location>
</feature>
<keyword evidence="2" id="KW-1133">Transmembrane helix</keyword>
<dbReference type="RefSeq" id="WP_059054453.1">
    <property type="nucleotide sequence ID" value="NZ_LOJF01000009.1"/>
</dbReference>
<dbReference type="Pfam" id="PF19789">
    <property type="entry name" value="DUF6273"/>
    <property type="match status" value="1"/>
</dbReference>
<evidence type="ECO:0000313" key="5">
    <source>
        <dbReference type="Proteomes" id="UP000054078"/>
    </source>
</evidence>
<dbReference type="AlphaFoldDB" id="A0A100YVG5"/>
<feature type="domain" description="DUF6273" evidence="3">
    <location>
        <begin position="163"/>
        <end position="342"/>
    </location>
</feature>
<evidence type="ECO:0000313" key="4">
    <source>
        <dbReference type="EMBL" id="KUH58420.1"/>
    </source>
</evidence>
<dbReference type="STRING" id="1299998.AUL39_05310"/>
<gene>
    <name evidence="4" type="ORF">AUL39_05310</name>
</gene>
<keyword evidence="5" id="KW-1185">Reference proteome</keyword>
<dbReference type="EMBL" id="LOJF01000009">
    <property type="protein sequence ID" value="KUH58420.1"/>
    <property type="molecule type" value="Genomic_DNA"/>
</dbReference>
<comment type="caution">
    <text evidence="4">The sequence shown here is derived from an EMBL/GenBank/DDBJ whole genome shotgun (WGS) entry which is preliminary data.</text>
</comment>
<proteinExistence type="predicted"/>
<reference evidence="4 5" key="1">
    <citation type="submission" date="2015-12" db="EMBL/GenBank/DDBJ databases">
        <title>Draft Genome Sequence of Olsenella scatoligenes SK9K4T; a Producer of 3-Methylindole- (skatole) and 4-Methylphenol- (p-cresol) Isolated from Pig Feces.</title>
        <authorList>
            <person name="Li X."/>
            <person name="Borg B."/>
            <person name="Canibe N."/>
        </authorList>
    </citation>
    <scope>NUCLEOTIDE SEQUENCE [LARGE SCALE GENOMIC DNA]</scope>
    <source>
        <strain evidence="4 5">SK9K4</strain>
    </source>
</reference>
<feature type="region of interest" description="Disordered" evidence="1">
    <location>
        <begin position="53"/>
        <end position="75"/>
    </location>
</feature>
<accession>A0A100YVG5</accession>
<dbReference type="InterPro" id="IPR046240">
    <property type="entry name" value="DUF6273"/>
</dbReference>
<keyword evidence="2" id="KW-0812">Transmembrane</keyword>
<feature type="transmembrane region" description="Helical" evidence="2">
    <location>
        <begin position="16"/>
        <end position="36"/>
    </location>
</feature>
<name>A0A100YVG5_TRASO</name>
<dbReference type="OrthoDB" id="3185912at2"/>
<evidence type="ECO:0000259" key="3">
    <source>
        <dbReference type="Pfam" id="PF19789"/>
    </source>
</evidence>
<evidence type="ECO:0000256" key="1">
    <source>
        <dbReference type="SAM" id="MobiDB-lite"/>
    </source>
</evidence>
<sequence length="344" mass="36305">MAPKHSRKTETGTGRGLLVAACIFVVLAVGVLVLAVTGRLRPFVEQVAPGLAGKPDVQTQQQDASSDTATSQALEPKSYSEYSWDELTQISAKIAAAATDNEGLEIAREYNLADATGVPVNETREVVLDDNTLAYARIVGFRHDQRADGSGIAGMTLMVSMLSEQPMEASNTNEGGWESSALRSWLAGDGMALLPDDLATHIVSVAKATNNAGITADSASVTQTSDSLWAFSAVEVCGQISWFEDEFASEISYTAGLDAVLNAEGTQYPYFASKGVTDETGGSGGALALSYRGSARSWWYRSAYPLNYADTSSSSYFFRVSETGFPSSVGQADSTSGVVAGFCI</sequence>
<keyword evidence="2" id="KW-0472">Membrane</keyword>
<evidence type="ECO:0000256" key="2">
    <source>
        <dbReference type="SAM" id="Phobius"/>
    </source>
</evidence>